<reference evidence="5 6" key="1">
    <citation type="submission" date="2015-05" db="EMBL/GenBank/DDBJ databases">
        <title>Complete genome sequence of Corynebacterium epidermidicanis DSM 45586, isolated from the skin of a dog suffering from pruritus.</title>
        <authorList>
            <person name="Ruckert C."/>
            <person name="Albersmeier A."/>
            <person name="Winkler A."/>
            <person name="Tauch A."/>
        </authorList>
    </citation>
    <scope>NUCLEOTIDE SEQUENCE [LARGE SCALE GENOMIC DNA]</scope>
    <source>
        <strain evidence="5 6">DSM 45586</strain>
    </source>
</reference>
<dbReference type="AlphaFoldDB" id="A0A0G3GMQ5"/>
<dbReference type="InterPro" id="IPR000671">
    <property type="entry name" value="Peptidase_A31"/>
</dbReference>
<evidence type="ECO:0000256" key="2">
    <source>
        <dbReference type="ARBA" id="ARBA00022670"/>
    </source>
</evidence>
<dbReference type="NCBIfam" id="TIGR00072">
    <property type="entry name" value="hydrog_prot"/>
    <property type="match status" value="1"/>
</dbReference>
<dbReference type="GO" id="GO:0008047">
    <property type="term" value="F:enzyme activator activity"/>
    <property type="evidence" value="ECO:0007669"/>
    <property type="project" value="InterPro"/>
</dbReference>
<proteinExistence type="inferred from homology"/>
<keyword evidence="2 5" id="KW-0645">Protease</keyword>
<evidence type="ECO:0000313" key="5">
    <source>
        <dbReference type="EMBL" id="AKK02511.1"/>
    </source>
</evidence>
<comment type="similarity">
    <text evidence="1">Belongs to the peptidase A31 family.</text>
</comment>
<evidence type="ECO:0000256" key="4">
    <source>
        <dbReference type="ARBA" id="ARBA00022801"/>
    </source>
</evidence>
<accession>A0A0G3GMQ5</accession>
<dbReference type="PANTHER" id="PTHR30302:SF1">
    <property type="entry name" value="HYDROGENASE 2 MATURATION PROTEASE"/>
    <property type="match status" value="1"/>
</dbReference>
<dbReference type="Proteomes" id="UP000035368">
    <property type="component" value="Chromosome"/>
</dbReference>
<organism evidence="5 6">
    <name type="scientific">Corynebacterium epidermidicanis</name>
    <dbReference type="NCBI Taxonomy" id="1050174"/>
    <lineage>
        <taxon>Bacteria</taxon>
        <taxon>Bacillati</taxon>
        <taxon>Actinomycetota</taxon>
        <taxon>Actinomycetes</taxon>
        <taxon>Mycobacteriales</taxon>
        <taxon>Corynebacteriaceae</taxon>
        <taxon>Corynebacterium</taxon>
    </lineage>
</organism>
<dbReference type="EMBL" id="CP011541">
    <property type="protein sequence ID" value="AKK02511.1"/>
    <property type="molecule type" value="Genomic_DNA"/>
</dbReference>
<dbReference type="PRINTS" id="PR00446">
    <property type="entry name" value="HYDRGNUPTAKE"/>
</dbReference>
<keyword evidence="4 5" id="KW-0378">Hydrolase</keyword>
<dbReference type="PATRIC" id="fig|1050174.4.peg.642"/>
<dbReference type="EC" id="3.4.23.-" evidence="5"/>
<keyword evidence="3" id="KW-0064">Aspartyl protease</keyword>
<dbReference type="STRING" id="1050174.CEPID_03155"/>
<sequence>MKVTVLGVGNPIMGDDAVGLELLARVHKEFGAAEGIKFVDGGTAGLENLTVVQDAEGLLLLDALAGPGAPGSVVTLEGDQIPRLLQSKLSPHQVGLLDLLSAARLLGTEPARVGVVGVVVADTQLHVGMTEVVTNALPAATAAAVTLIQSWVSTST</sequence>
<dbReference type="SUPFAM" id="SSF53163">
    <property type="entry name" value="HybD-like"/>
    <property type="match status" value="1"/>
</dbReference>
<dbReference type="Gene3D" id="3.40.50.1450">
    <property type="entry name" value="HybD-like"/>
    <property type="match status" value="1"/>
</dbReference>
<protein>
    <submittedName>
        <fullName evidence="5">Hydrogenase maturation protease</fullName>
        <ecNumber evidence="5">3.4.23.-</ecNumber>
    </submittedName>
</protein>
<keyword evidence="6" id="KW-1185">Reference proteome</keyword>
<dbReference type="GO" id="GO:0016485">
    <property type="term" value="P:protein processing"/>
    <property type="evidence" value="ECO:0007669"/>
    <property type="project" value="TreeGrafter"/>
</dbReference>
<dbReference type="GO" id="GO:0004190">
    <property type="term" value="F:aspartic-type endopeptidase activity"/>
    <property type="evidence" value="ECO:0007669"/>
    <property type="project" value="UniProtKB-KW"/>
</dbReference>
<gene>
    <name evidence="5" type="ORF">CEPID_03155</name>
</gene>
<dbReference type="Pfam" id="PF01750">
    <property type="entry name" value="HycI"/>
    <property type="match status" value="1"/>
</dbReference>
<dbReference type="KEGG" id="cei:CEPID_03155"/>
<dbReference type="PANTHER" id="PTHR30302">
    <property type="entry name" value="HYDROGENASE 1 MATURATION PROTEASE"/>
    <property type="match status" value="1"/>
</dbReference>
<evidence type="ECO:0000256" key="3">
    <source>
        <dbReference type="ARBA" id="ARBA00022750"/>
    </source>
</evidence>
<evidence type="ECO:0000313" key="6">
    <source>
        <dbReference type="Proteomes" id="UP000035368"/>
    </source>
</evidence>
<evidence type="ECO:0000256" key="1">
    <source>
        <dbReference type="ARBA" id="ARBA00006814"/>
    </source>
</evidence>
<dbReference type="InterPro" id="IPR023430">
    <property type="entry name" value="Pept_HybD-like_dom_sf"/>
</dbReference>
<name>A0A0G3GMQ5_9CORY</name>